<dbReference type="STRING" id="1619308.B5808_13350"/>
<keyword evidence="2" id="KW-1185">Reference proteome</keyword>
<reference evidence="1 2" key="1">
    <citation type="submission" date="2017-04" db="EMBL/GenBank/DDBJ databases">
        <authorList>
            <person name="Afonso C.L."/>
            <person name="Miller P.J."/>
            <person name="Scott M.A."/>
            <person name="Spackman E."/>
            <person name="Goraichik I."/>
            <person name="Dimitrov K.M."/>
            <person name="Suarez D.L."/>
            <person name="Swayne D.E."/>
        </authorList>
    </citation>
    <scope>NUCLEOTIDE SEQUENCE [LARGE SCALE GENOMIC DNA]</scope>
    <source>
        <strain evidence="2">XA(T)</strain>
    </source>
</reference>
<proteinExistence type="predicted"/>
<gene>
    <name evidence="1" type="ORF">B5808_13350</name>
</gene>
<name>A0A1X9LLV6_9MICO</name>
<dbReference type="AlphaFoldDB" id="A0A1X9LLV6"/>
<dbReference type="KEGG" id="cphy:B5808_13350"/>
<protein>
    <submittedName>
        <fullName evidence="1">Uncharacterized protein</fullName>
    </submittedName>
</protein>
<sequence>MGWHPRQDLRPTEYLYNLPGTTRPYAIIRLVEVRAGEQRVTRWRAVTYEEPRVLIGEGYWPGLDTCVEVVHRFAVREGAHAPDIRSVHPDAHGRPPGGGR</sequence>
<dbReference type="Proteomes" id="UP000192775">
    <property type="component" value="Chromosome"/>
</dbReference>
<dbReference type="RefSeq" id="WP_085020235.1">
    <property type="nucleotide sequence ID" value="NZ_BMHD01000001.1"/>
</dbReference>
<evidence type="ECO:0000313" key="1">
    <source>
        <dbReference type="EMBL" id="ARJ06097.1"/>
    </source>
</evidence>
<organism evidence="1 2">
    <name type="scientific">Cnuibacter physcomitrellae</name>
    <dbReference type="NCBI Taxonomy" id="1619308"/>
    <lineage>
        <taxon>Bacteria</taxon>
        <taxon>Bacillati</taxon>
        <taxon>Actinomycetota</taxon>
        <taxon>Actinomycetes</taxon>
        <taxon>Micrococcales</taxon>
        <taxon>Microbacteriaceae</taxon>
        <taxon>Cnuibacter</taxon>
    </lineage>
</organism>
<accession>A0A1X9LLV6</accession>
<evidence type="ECO:0000313" key="2">
    <source>
        <dbReference type="Proteomes" id="UP000192775"/>
    </source>
</evidence>
<dbReference type="EMBL" id="CP020715">
    <property type="protein sequence ID" value="ARJ06097.1"/>
    <property type="molecule type" value="Genomic_DNA"/>
</dbReference>